<protein>
    <recommendedName>
        <fullName evidence="1">BTB domain-containing protein</fullName>
    </recommendedName>
</protein>
<dbReference type="SUPFAM" id="SSF54695">
    <property type="entry name" value="POZ domain"/>
    <property type="match status" value="1"/>
</dbReference>
<dbReference type="VEuPathDB" id="FungiDB:RhiirA1_528398"/>
<dbReference type="PANTHER" id="PTHR24413">
    <property type="entry name" value="SPECKLE-TYPE POZ PROTEIN"/>
    <property type="match status" value="1"/>
</dbReference>
<dbReference type="CDD" id="cd18186">
    <property type="entry name" value="BTB_POZ_ZBTB_KLHL-like"/>
    <property type="match status" value="1"/>
</dbReference>
<accession>A0A2I1GDN1</accession>
<evidence type="ECO:0000313" key="3">
    <source>
        <dbReference type="Proteomes" id="UP000234323"/>
    </source>
</evidence>
<dbReference type="EMBL" id="LLXI01000342">
    <property type="protein sequence ID" value="PKY44733.1"/>
    <property type="molecule type" value="Genomic_DNA"/>
</dbReference>
<dbReference type="Proteomes" id="UP000234323">
    <property type="component" value="Unassembled WGS sequence"/>
</dbReference>
<dbReference type="AlphaFoldDB" id="A0A2I1GDN1"/>
<dbReference type="InterPro" id="IPR011333">
    <property type="entry name" value="SKP1/BTB/POZ_sf"/>
</dbReference>
<comment type="caution">
    <text evidence="2">The sequence shown here is derived from an EMBL/GenBank/DDBJ whole genome shotgun (WGS) entry which is preliminary data.</text>
</comment>
<dbReference type="PROSITE" id="PS50097">
    <property type="entry name" value="BTB"/>
    <property type="match status" value="1"/>
</dbReference>
<evidence type="ECO:0000259" key="1">
    <source>
        <dbReference type="PROSITE" id="PS50097"/>
    </source>
</evidence>
<feature type="domain" description="BTB" evidence="1">
    <location>
        <begin position="175"/>
        <end position="277"/>
    </location>
</feature>
<reference evidence="2 3" key="1">
    <citation type="submission" date="2015-10" db="EMBL/GenBank/DDBJ databases">
        <title>Genome analyses suggest a sexual origin of heterokaryosis in a supposedly ancient asexual fungus.</title>
        <authorList>
            <person name="Ropars J."/>
            <person name="Sedzielewska K."/>
            <person name="Noel J."/>
            <person name="Charron P."/>
            <person name="Farinelli L."/>
            <person name="Marton T."/>
            <person name="Kruger M."/>
            <person name="Pelin A."/>
            <person name="Brachmann A."/>
            <person name="Corradi N."/>
        </authorList>
    </citation>
    <scope>NUCLEOTIDE SEQUENCE [LARGE SCALE GENOMIC DNA]</scope>
    <source>
        <strain evidence="2 3">A4</strain>
    </source>
</reference>
<dbReference type="SMART" id="SM00225">
    <property type="entry name" value="BTB"/>
    <property type="match status" value="1"/>
</dbReference>
<sequence length="387" mass="44807">MTTFKPKSIFQYSVNIRNGPDIVNDYIITPPFASAQDVFWQLKFNPNHNIVGKGICCSLTLWAIPSPLERKNLEWSKDRENSRSILFIEDKLVTYEAEVNLDILESISESTYNCKRASGVYTIKDTLKDPITFGIKFQDFKSLIMQSPTTSFWIQPLPDNLRNAWEKQFERPDMSDVRFIVNGKNFFASSTIISQRSSYFTNVFSGQWLETNYYNDITSNKTISATRSTLDMKTLHSTDSNSYHLPIKYTVKIPDFHHETFRELLRYFYTNEVIFNIGNETTSPSSPFNILLIADKYLVTNLCEIAKAEVLRTLTIENSAMILFNSAGMWPDLKDKVLEFVLKNFSKVRETSGFEYIMDNYSMFSSNFGNIMKEIMKLMIPKNCEKT</sequence>
<dbReference type="VEuPathDB" id="FungiDB:FUN_011072"/>
<dbReference type="VEuPathDB" id="FungiDB:RhiirFUN_012356"/>
<gene>
    <name evidence="2" type="ORF">RhiirA4_514667</name>
</gene>
<dbReference type="Pfam" id="PF00651">
    <property type="entry name" value="BTB"/>
    <property type="match status" value="2"/>
</dbReference>
<dbReference type="Gene3D" id="3.30.710.10">
    <property type="entry name" value="Potassium Channel Kv1.1, Chain A"/>
    <property type="match status" value="1"/>
</dbReference>
<dbReference type="InterPro" id="IPR000210">
    <property type="entry name" value="BTB/POZ_dom"/>
</dbReference>
<evidence type="ECO:0000313" key="2">
    <source>
        <dbReference type="EMBL" id="PKY44733.1"/>
    </source>
</evidence>
<keyword evidence="3" id="KW-1185">Reference proteome</keyword>
<proteinExistence type="predicted"/>
<organism evidence="2 3">
    <name type="scientific">Rhizophagus irregularis</name>
    <dbReference type="NCBI Taxonomy" id="588596"/>
    <lineage>
        <taxon>Eukaryota</taxon>
        <taxon>Fungi</taxon>
        <taxon>Fungi incertae sedis</taxon>
        <taxon>Mucoromycota</taxon>
        <taxon>Glomeromycotina</taxon>
        <taxon>Glomeromycetes</taxon>
        <taxon>Glomerales</taxon>
        <taxon>Glomeraceae</taxon>
        <taxon>Rhizophagus</taxon>
    </lineage>
</organism>
<name>A0A2I1GDN1_9GLOM</name>